<name>A0A0B7A4G9_9EUPU</name>
<keyword evidence="2" id="KW-0812">Transmembrane</keyword>
<dbReference type="EMBL" id="HACG01028989">
    <property type="protein sequence ID" value="CEK75854.1"/>
    <property type="molecule type" value="Transcribed_RNA"/>
</dbReference>
<dbReference type="InterPro" id="IPR051093">
    <property type="entry name" value="Neuroligin/BSAL"/>
</dbReference>
<evidence type="ECO:0000259" key="3">
    <source>
        <dbReference type="Pfam" id="PF00135"/>
    </source>
</evidence>
<dbReference type="Pfam" id="PF00135">
    <property type="entry name" value="COesterase"/>
    <property type="match status" value="1"/>
</dbReference>
<proteinExistence type="inferred from homology"/>
<organism evidence="4">
    <name type="scientific">Arion vulgaris</name>
    <dbReference type="NCBI Taxonomy" id="1028688"/>
    <lineage>
        <taxon>Eukaryota</taxon>
        <taxon>Metazoa</taxon>
        <taxon>Spiralia</taxon>
        <taxon>Lophotrochozoa</taxon>
        <taxon>Mollusca</taxon>
        <taxon>Gastropoda</taxon>
        <taxon>Heterobranchia</taxon>
        <taxon>Euthyneura</taxon>
        <taxon>Panpulmonata</taxon>
        <taxon>Eupulmonata</taxon>
        <taxon>Stylommatophora</taxon>
        <taxon>Helicina</taxon>
        <taxon>Arionoidea</taxon>
        <taxon>Arionidae</taxon>
        <taxon>Arion</taxon>
    </lineage>
</organism>
<evidence type="ECO:0000313" key="4">
    <source>
        <dbReference type="EMBL" id="CEK75854.1"/>
    </source>
</evidence>
<accession>A0A0B7A4G9</accession>
<dbReference type="Gene3D" id="3.40.50.1820">
    <property type="entry name" value="alpha/beta hydrolase"/>
    <property type="match status" value="1"/>
</dbReference>
<comment type="similarity">
    <text evidence="1">Belongs to the type-B carboxylesterase/lipase family.</text>
</comment>
<evidence type="ECO:0000256" key="1">
    <source>
        <dbReference type="ARBA" id="ARBA00005964"/>
    </source>
</evidence>
<reference evidence="4" key="1">
    <citation type="submission" date="2014-12" db="EMBL/GenBank/DDBJ databases">
        <title>Insight into the proteome of Arion vulgaris.</title>
        <authorList>
            <person name="Aradska J."/>
            <person name="Bulat T."/>
            <person name="Smidak R."/>
            <person name="Sarate P."/>
            <person name="Gangsoo J."/>
            <person name="Sialana F."/>
            <person name="Bilban M."/>
            <person name="Lubec G."/>
        </authorList>
    </citation>
    <scope>NUCLEOTIDE SEQUENCE</scope>
    <source>
        <tissue evidence="4">Skin</tissue>
    </source>
</reference>
<gene>
    <name evidence="4" type="primary">ORF97328</name>
</gene>
<sequence length="225" mass="25769">MSAELLASRNVTVFLYNFDYFSVFDPWEGAKHGAELFYLSGYPLSGHHNFRYDQTDKSMSTRLMQMWANFAQNGLPTLLPHQDFHMSPYTASQRTYTQITSRDAHVSMSTQTAYKQDKMAFWNQHVPKLYIAQLRTDIHLINDTLNYDTNQLLTKDIFTKGTNEESMKKSPIYTGTHTSGNWVLIAACIGLCSLTVLLSVCYCRVKRQVKTLIRQTSINSGEPIL</sequence>
<dbReference type="AlphaFoldDB" id="A0A0B7A4G9"/>
<dbReference type="InterPro" id="IPR029058">
    <property type="entry name" value="AB_hydrolase_fold"/>
</dbReference>
<dbReference type="PANTHER" id="PTHR43903">
    <property type="entry name" value="NEUROLIGIN"/>
    <property type="match status" value="1"/>
</dbReference>
<keyword evidence="2" id="KW-1133">Transmembrane helix</keyword>
<evidence type="ECO:0000256" key="2">
    <source>
        <dbReference type="SAM" id="Phobius"/>
    </source>
</evidence>
<feature type="transmembrane region" description="Helical" evidence="2">
    <location>
        <begin position="182"/>
        <end position="205"/>
    </location>
</feature>
<protein>
    <recommendedName>
        <fullName evidence="3">Carboxylesterase type B domain-containing protein</fullName>
    </recommendedName>
</protein>
<dbReference type="SUPFAM" id="SSF53474">
    <property type="entry name" value="alpha/beta-Hydrolases"/>
    <property type="match status" value="1"/>
</dbReference>
<keyword evidence="2" id="KW-0472">Membrane</keyword>
<dbReference type="InterPro" id="IPR002018">
    <property type="entry name" value="CarbesteraseB"/>
</dbReference>
<feature type="domain" description="Carboxylesterase type B" evidence="3">
    <location>
        <begin position="3"/>
        <end position="122"/>
    </location>
</feature>